<dbReference type="AlphaFoldDB" id="A0A2M9D1T1"/>
<feature type="transmembrane region" description="Helical" evidence="1">
    <location>
        <begin position="12"/>
        <end position="32"/>
    </location>
</feature>
<keyword evidence="1" id="KW-0812">Transmembrane</keyword>
<keyword evidence="1" id="KW-1133">Transmembrane helix</keyword>
<feature type="transmembrane region" description="Helical" evidence="1">
    <location>
        <begin position="38"/>
        <end position="55"/>
    </location>
</feature>
<dbReference type="InterPro" id="IPR046548">
    <property type="entry name" value="DUF6804"/>
</dbReference>
<gene>
    <name evidence="2" type="ORF">CLV85_2585</name>
</gene>
<dbReference type="Pfam" id="PF20619">
    <property type="entry name" value="DUF6804"/>
    <property type="match status" value="1"/>
</dbReference>
<evidence type="ECO:0000256" key="1">
    <source>
        <dbReference type="SAM" id="Phobius"/>
    </source>
</evidence>
<name>A0A2M9D1T1_9MICO</name>
<accession>A0A2M9D1T1</accession>
<reference evidence="2 3" key="1">
    <citation type="submission" date="2017-11" db="EMBL/GenBank/DDBJ databases">
        <title>Genomic Encyclopedia of Archaeal and Bacterial Type Strains, Phase II (KMG-II): From Individual Species to Whole Genera.</title>
        <authorList>
            <person name="Goeker M."/>
        </authorList>
    </citation>
    <scope>NUCLEOTIDE SEQUENCE [LARGE SCALE GENOMIC DNA]</scope>
    <source>
        <strain evidence="2 3">DSM 16400</strain>
    </source>
</reference>
<dbReference type="OrthoDB" id="5125716at2"/>
<proteinExistence type="predicted"/>
<comment type="caution">
    <text evidence="2">The sequence shown here is derived from an EMBL/GenBank/DDBJ whole genome shotgun (WGS) entry which is preliminary data.</text>
</comment>
<sequence>MSATYPNRPRRVALPAAILAVLVLLVGAGVIGTEIFTIVRYVVSILALICVVLVWQARQWWWAIGLIPIAILWNPIVPIVIDDTQLFAGLHYTAALVFIAVGVGARVTDSTSRG</sequence>
<evidence type="ECO:0000313" key="3">
    <source>
        <dbReference type="Proteomes" id="UP000231742"/>
    </source>
</evidence>
<protein>
    <submittedName>
        <fullName evidence="2">Uncharacterized protein</fullName>
    </submittedName>
</protein>
<evidence type="ECO:0000313" key="2">
    <source>
        <dbReference type="EMBL" id="PJJ78130.1"/>
    </source>
</evidence>
<organism evidence="2 3">
    <name type="scientific">Salinibacterium amurskyense</name>
    <dbReference type="NCBI Taxonomy" id="205941"/>
    <lineage>
        <taxon>Bacteria</taxon>
        <taxon>Bacillati</taxon>
        <taxon>Actinomycetota</taxon>
        <taxon>Actinomycetes</taxon>
        <taxon>Micrococcales</taxon>
        <taxon>Microbacteriaceae</taxon>
        <taxon>Salinibacterium</taxon>
    </lineage>
</organism>
<feature type="transmembrane region" description="Helical" evidence="1">
    <location>
        <begin position="60"/>
        <end position="81"/>
    </location>
</feature>
<keyword evidence="3" id="KW-1185">Reference proteome</keyword>
<dbReference type="EMBL" id="PGFH01000003">
    <property type="protein sequence ID" value="PJJ78130.1"/>
    <property type="molecule type" value="Genomic_DNA"/>
</dbReference>
<dbReference type="Proteomes" id="UP000231742">
    <property type="component" value="Unassembled WGS sequence"/>
</dbReference>
<dbReference type="RefSeq" id="WP_100390033.1">
    <property type="nucleotide sequence ID" value="NZ_BMZU01000001.1"/>
</dbReference>
<keyword evidence="1" id="KW-0472">Membrane</keyword>
<feature type="transmembrane region" description="Helical" evidence="1">
    <location>
        <begin position="87"/>
        <end position="108"/>
    </location>
</feature>